<evidence type="ECO:0000313" key="1">
    <source>
        <dbReference type="EMBL" id="WJZ69974.1"/>
    </source>
</evidence>
<evidence type="ECO:0000313" key="2">
    <source>
        <dbReference type="Proteomes" id="UP001431754"/>
    </source>
</evidence>
<reference evidence="1" key="1">
    <citation type="submission" date="2023-04" db="EMBL/GenBank/DDBJ databases">
        <title>Virulent bacteriophage PVP-XSN from an Vibrio parahaemolyticus isolate: Characterization and complete genome sequence.</title>
        <authorList>
            <person name="Qi T."/>
            <person name="Lyu S."/>
            <person name="Liu L."/>
            <person name="Guo Q."/>
            <person name="Shen W."/>
            <person name="Han M."/>
            <person name="Xiong F."/>
            <person name="Lou B."/>
            <person name="Xu H."/>
        </authorList>
    </citation>
    <scope>NUCLEOTIDE SEQUENCE</scope>
</reference>
<sequence length="51" mass="5733">MKHSIEDIAIAMTLIHEGLSIQSVAEKLETEPVLLMREICKAEQLGFAAWH</sequence>
<organism evidence="1 2">
    <name type="scientific">Vibrio phage PVP-XSN</name>
    <dbReference type="NCBI Taxonomy" id="3056214"/>
    <lineage>
        <taxon>Viruses</taxon>
        <taxon>Duplodnaviria</taxon>
        <taxon>Heunggongvirae</taxon>
        <taxon>Uroviricota</taxon>
        <taxon>Caudoviricetes</taxon>
    </lineage>
</organism>
<accession>A0AAX3Y3M4</accession>
<name>A0AAX3Y3M4_9CAUD</name>
<dbReference type="Proteomes" id="UP001431754">
    <property type="component" value="Segment"/>
</dbReference>
<dbReference type="EMBL" id="OQ851295">
    <property type="protein sequence ID" value="WJZ69974.1"/>
    <property type="molecule type" value="Genomic_DNA"/>
</dbReference>
<protein>
    <submittedName>
        <fullName evidence="1">Helix-turn-helix domain protein</fullName>
    </submittedName>
</protein>
<proteinExistence type="predicted"/>
<gene>
    <name evidence="1" type="ORF">PVP_XSN000061</name>
</gene>